<comment type="subcellular location">
    <subcellularLocation>
        <location evidence="1">Cell membrane</location>
        <topology evidence="1">Multi-pass membrane protein</topology>
    </subcellularLocation>
</comment>
<keyword evidence="10 11" id="KW-0472">Membrane</keyword>
<keyword evidence="5" id="KW-0997">Cell inner membrane</keyword>
<evidence type="ECO:0000256" key="6">
    <source>
        <dbReference type="ARBA" id="ARBA00022692"/>
    </source>
</evidence>
<evidence type="ECO:0000256" key="9">
    <source>
        <dbReference type="ARBA" id="ARBA00023010"/>
    </source>
</evidence>
<dbReference type="Gene3D" id="1.20.1640.10">
    <property type="entry name" value="Multidrug efflux transporter AcrB transmembrane domain"/>
    <property type="match status" value="1"/>
</dbReference>
<dbReference type="PROSITE" id="PS50156">
    <property type="entry name" value="SSD"/>
    <property type="match status" value="1"/>
</dbReference>
<feature type="transmembrane region" description="Helical" evidence="11">
    <location>
        <begin position="154"/>
        <end position="182"/>
    </location>
</feature>
<evidence type="ECO:0000259" key="12">
    <source>
        <dbReference type="PROSITE" id="PS50156"/>
    </source>
</evidence>
<feature type="non-terminal residue" evidence="13">
    <location>
        <position position="211"/>
    </location>
</feature>
<dbReference type="InterPro" id="IPR048634">
    <property type="entry name" value="SecD_SecF_C"/>
</dbReference>
<evidence type="ECO:0000256" key="5">
    <source>
        <dbReference type="ARBA" id="ARBA00022519"/>
    </source>
</evidence>
<dbReference type="SUPFAM" id="SSF82866">
    <property type="entry name" value="Multidrug efflux transporter AcrB transmembrane domain"/>
    <property type="match status" value="1"/>
</dbReference>
<evidence type="ECO:0000313" key="14">
    <source>
        <dbReference type="Proteomes" id="UP000230706"/>
    </source>
</evidence>
<dbReference type="GO" id="GO:0005886">
    <property type="term" value="C:plasma membrane"/>
    <property type="evidence" value="ECO:0007669"/>
    <property type="project" value="UniProtKB-SubCell"/>
</dbReference>
<dbReference type="Pfam" id="PF07549">
    <property type="entry name" value="Sec_GG"/>
    <property type="match status" value="1"/>
</dbReference>
<dbReference type="GO" id="GO:0015450">
    <property type="term" value="F:protein-transporting ATPase activity"/>
    <property type="evidence" value="ECO:0007669"/>
    <property type="project" value="InterPro"/>
</dbReference>
<reference evidence="14" key="1">
    <citation type="submission" date="2017-09" db="EMBL/GenBank/DDBJ databases">
        <title>Depth-based differentiation of microbial function through sediment-hosted aquifers and enrichment of novel symbionts in the deep terrestrial subsurface.</title>
        <authorList>
            <person name="Probst A.J."/>
            <person name="Ladd B."/>
            <person name="Jarett J.K."/>
            <person name="Geller-Mcgrath D.E."/>
            <person name="Sieber C.M.K."/>
            <person name="Emerson J.B."/>
            <person name="Anantharaman K."/>
            <person name="Thomas B.C."/>
            <person name="Malmstrom R."/>
            <person name="Stieglmeier M."/>
            <person name="Klingl A."/>
            <person name="Woyke T."/>
            <person name="Ryan C.M."/>
            <person name="Banfield J.F."/>
        </authorList>
    </citation>
    <scope>NUCLEOTIDE SEQUENCE [LARGE SCALE GENOMIC DNA]</scope>
</reference>
<feature type="transmembrane region" description="Helical" evidence="11">
    <location>
        <begin position="188"/>
        <end position="209"/>
    </location>
</feature>
<dbReference type="NCBIfam" id="TIGR00966">
    <property type="entry name" value="transloc_SecF"/>
    <property type="match status" value="1"/>
</dbReference>
<evidence type="ECO:0000256" key="1">
    <source>
        <dbReference type="ARBA" id="ARBA00004651"/>
    </source>
</evidence>
<evidence type="ECO:0000313" key="13">
    <source>
        <dbReference type="EMBL" id="PIR86314.1"/>
    </source>
</evidence>
<comment type="caution">
    <text evidence="13">The sequence shown here is derived from an EMBL/GenBank/DDBJ whole genome shotgun (WGS) entry which is preliminary data.</text>
</comment>
<dbReference type="InterPro" id="IPR005665">
    <property type="entry name" value="SecF_bac"/>
</dbReference>
<dbReference type="InterPro" id="IPR022813">
    <property type="entry name" value="SecD/SecF_arch_bac"/>
</dbReference>
<sequence>MLIVKYKKTFFWISGVIVALSLGSVLFFGLNFGVDFTGGTLIEVRYTSTVPSQDAVQSTLSNIGLNGTSIRPAGDEGYIIRSGVLSDEQRGSLEEVFSINNEYVASVERLNEIGPTIGQELRNKALIAIVLVSLAIILYIAFTFRGVSKPVSSWIYGLIAVVALLHDVLVPFGVFALLGHFLGSQVDTLFVMALLAILGYSVNDTIVVFDR</sequence>
<dbReference type="PANTHER" id="PTHR30081">
    <property type="entry name" value="PROTEIN-EXPORT MEMBRANE PROTEIN SEC"/>
    <property type="match status" value="1"/>
</dbReference>
<keyword evidence="7" id="KW-0653">Protein transport</keyword>
<dbReference type="InterPro" id="IPR000731">
    <property type="entry name" value="SSD"/>
</dbReference>
<evidence type="ECO:0000256" key="2">
    <source>
        <dbReference type="ARBA" id="ARBA00015792"/>
    </source>
</evidence>
<keyword evidence="9" id="KW-0811">Translocation</keyword>
<feature type="domain" description="SSD" evidence="12">
    <location>
        <begin position="125"/>
        <end position="211"/>
    </location>
</feature>
<feature type="transmembrane region" description="Helical" evidence="11">
    <location>
        <begin position="9"/>
        <end position="30"/>
    </location>
</feature>
<feature type="transmembrane region" description="Helical" evidence="11">
    <location>
        <begin position="125"/>
        <end position="142"/>
    </location>
</feature>
<dbReference type="EMBL" id="PFBF01000036">
    <property type="protein sequence ID" value="PIR86314.1"/>
    <property type="molecule type" value="Genomic_DNA"/>
</dbReference>
<evidence type="ECO:0000256" key="10">
    <source>
        <dbReference type="ARBA" id="ARBA00023136"/>
    </source>
</evidence>
<dbReference type="Pfam" id="PF02355">
    <property type="entry name" value="SecD_SecF_C"/>
    <property type="match status" value="1"/>
</dbReference>
<dbReference type="InterPro" id="IPR022645">
    <property type="entry name" value="SecD/SecF_bac"/>
</dbReference>
<dbReference type="PRINTS" id="PR01755">
    <property type="entry name" value="SECFTRNLCASE"/>
</dbReference>
<dbReference type="PANTHER" id="PTHR30081:SF8">
    <property type="entry name" value="PROTEIN TRANSLOCASE SUBUNIT SECF"/>
    <property type="match status" value="1"/>
</dbReference>
<gene>
    <name evidence="13" type="ORF">COU13_01610</name>
</gene>
<evidence type="ECO:0000256" key="7">
    <source>
        <dbReference type="ARBA" id="ARBA00022927"/>
    </source>
</evidence>
<name>A0A2H0UIU0_9BACT</name>
<proteinExistence type="predicted"/>
<evidence type="ECO:0000256" key="11">
    <source>
        <dbReference type="SAM" id="Phobius"/>
    </source>
</evidence>
<keyword evidence="8 11" id="KW-1133">Transmembrane helix</keyword>
<dbReference type="Proteomes" id="UP000230706">
    <property type="component" value="Unassembled WGS sequence"/>
</dbReference>
<organism evidence="13 14">
    <name type="scientific">Candidatus Kaiserbacteria bacterium CG10_big_fil_rev_8_21_14_0_10_43_70</name>
    <dbReference type="NCBI Taxonomy" id="1974605"/>
    <lineage>
        <taxon>Bacteria</taxon>
        <taxon>Candidatus Kaiseribacteriota</taxon>
    </lineage>
</organism>
<keyword evidence="4" id="KW-1003">Cell membrane</keyword>
<evidence type="ECO:0000256" key="8">
    <source>
        <dbReference type="ARBA" id="ARBA00022989"/>
    </source>
</evidence>
<evidence type="ECO:0000256" key="3">
    <source>
        <dbReference type="ARBA" id="ARBA00022448"/>
    </source>
</evidence>
<dbReference type="InterPro" id="IPR022646">
    <property type="entry name" value="SecD/SecF_CS"/>
</dbReference>
<keyword evidence="6 11" id="KW-0812">Transmembrane</keyword>
<dbReference type="AlphaFoldDB" id="A0A2H0UIU0"/>
<dbReference type="GO" id="GO:0006886">
    <property type="term" value="P:intracellular protein transport"/>
    <property type="evidence" value="ECO:0007669"/>
    <property type="project" value="InterPro"/>
</dbReference>
<keyword evidence="3" id="KW-0813">Transport</keyword>
<evidence type="ECO:0000256" key="4">
    <source>
        <dbReference type="ARBA" id="ARBA00022475"/>
    </source>
</evidence>
<protein>
    <recommendedName>
        <fullName evidence="2">Protein translocase subunit SecF</fullName>
    </recommendedName>
</protein>
<accession>A0A2H0UIU0</accession>